<evidence type="ECO:0000256" key="10">
    <source>
        <dbReference type="HAMAP-Rule" id="MF_04059"/>
    </source>
</evidence>
<dbReference type="SMR" id="X5LRM4"/>
<accession>X5LRM4</accession>
<evidence type="ECO:0000313" key="14">
    <source>
        <dbReference type="Proteomes" id="UP000098205"/>
    </source>
</evidence>
<dbReference type="InterPro" id="IPR038765">
    <property type="entry name" value="Papain-like_cys_pep_sf"/>
</dbReference>
<evidence type="ECO:0000256" key="11">
    <source>
        <dbReference type="PIRSR" id="PIRSR001218-1"/>
    </source>
</evidence>
<keyword evidence="3 10" id="KW-0378">Hydrolase</keyword>
<feature type="active site" evidence="10 11">
    <location>
        <position position="122"/>
    </location>
</feature>
<keyword evidence="9 10" id="KW-1015">Disulfide bond</keyword>
<reference evidence="13 14" key="2">
    <citation type="journal article" date="2010" name="J. Virol. Methods">
        <title>Classification of fowl adenoviruses by use of phylogenetic analysis and high-resolution melting-curve analysis of the hexon L1 gene region.</title>
        <authorList>
            <person name="Marek A."/>
            <person name="Gunes A."/>
            <person name="Schulz E."/>
            <person name="Hess M."/>
        </authorList>
    </citation>
    <scope>NUCLEOTIDE SEQUENCE [LARGE SCALE GENOMIC DNA]</scope>
    <source>
        <strain evidence="13 14">IDA4</strain>
    </source>
</reference>
<evidence type="ECO:0000256" key="4">
    <source>
        <dbReference type="ARBA" id="ARBA00022807"/>
    </source>
</evidence>
<comment type="similarity">
    <text evidence="10">Belongs to the peptidase C5 family.</text>
</comment>
<evidence type="ECO:0000256" key="7">
    <source>
        <dbReference type="ARBA" id="ARBA00022921"/>
    </source>
</evidence>
<dbReference type="GeneID" id="19831538"/>
<keyword evidence="2 10" id="KW-0645">Protease</keyword>
<dbReference type="PRINTS" id="PR00703">
    <property type="entry name" value="ADVENDOPTASE"/>
</dbReference>
<protein>
    <recommendedName>
        <fullName evidence="10">Protease</fullName>
        <ecNumber evidence="10">3.4.22.39</ecNumber>
    </recommendedName>
    <alternativeName>
        <fullName evidence="10">Adenain</fullName>
    </alternativeName>
    <alternativeName>
        <fullName evidence="10">Adenovirus protease</fullName>
        <shortName evidence="10">AVP</shortName>
    </alternativeName>
    <alternativeName>
        <fullName evidence="10">Adenovirus proteinase</fullName>
    </alternativeName>
    <alternativeName>
        <fullName evidence="10">Endoprotease</fullName>
    </alternativeName>
</protein>
<comment type="subcellular location">
    <subcellularLocation>
        <location evidence="10">Virion</location>
    </subcellularLocation>
    <subcellularLocation>
        <location evidence="10">Host nucleus</location>
    </subcellularLocation>
    <text evidence="10">Present in about 10 copies per virion.</text>
</comment>
<dbReference type="GO" id="GO:0042025">
    <property type="term" value="C:host cell nucleus"/>
    <property type="evidence" value="ECO:0007669"/>
    <property type="project" value="UniProtKB-SubCell"/>
</dbReference>
<feature type="region of interest" description="Disordered" evidence="12">
    <location>
        <begin position="209"/>
        <end position="235"/>
    </location>
</feature>
<sequence length="235" mass="26439">MAGTTETQLRALVGAMHLRHRFLGVFDKSFPGFLSPLRPCSAIVNTGSRRSGGMHWIGFAYEPRSRTCYMFDPFGWSDRQLWELYRVKYDAMLRRTGLAQADRCVTLVRSTQAVQCPCSAACGLFSALFVASFDRYPQKPMDGNPIIDTVVGVSHQHLHSPPFVQVLHRNQERLYLWFAQNNYYFRAHAAELERETALYALPDAHLDGSDKASAAVSTPRDDAEKNDTSSKTVVS</sequence>
<dbReference type="Proteomes" id="UP000098205">
    <property type="component" value="Segment"/>
</dbReference>
<gene>
    <name evidence="13" type="primary">protease</name>
    <name evidence="10" type="synonym">L3</name>
</gene>
<evidence type="ECO:0000256" key="1">
    <source>
        <dbReference type="ARBA" id="ARBA00022562"/>
    </source>
</evidence>
<feature type="active site" evidence="10 11">
    <location>
        <position position="55"/>
    </location>
</feature>
<comment type="activity regulation">
    <text evidence="10">Requires DNA and protease cofactor for maximal activation. Inside nascent virions, becomes partially activated by binding to the viral DNA, allowing it to cleave the cofactor that binds to the protease and fully activates it. Actin, like the viral protease cofactor, seems to act as a cofactor in the cleavage of cytokeratin 18 and of actin itself.</text>
</comment>
<feature type="active site" evidence="10 11">
    <location>
        <position position="72"/>
    </location>
</feature>
<evidence type="ECO:0000256" key="3">
    <source>
        <dbReference type="ARBA" id="ARBA00022801"/>
    </source>
</evidence>
<dbReference type="GO" id="GO:0044423">
    <property type="term" value="C:virion component"/>
    <property type="evidence" value="ECO:0007669"/>
    <property type="project" value="UniProtKB-UniRule"/>
</dbReference>
<dbReference type="OrthoDB" id="9248at10239"/>
<dbReference type="GO" id="GO:0004197">
    <property type="term" value="F:cysteine-type endopeptidase activity"/>
    <property type="evidence" value="ECO:0007669"/>
    <property type="project" value="UniProtKB-UniRule"/>
</dbReference>
<evidence type="ECO:0000256" key="12">
    <source>
        <dbReference type="SAM" id="MobiDB-lite"/>
    </source>
</evidence>
<dbReference type="EMBL" id="FN824512">
    <property type="protein sequence ID" value="CDO33904.1"/>
    <property type="molecule type" value="Genomic_DNA"/>
</dbReference>
<comment type="function">
    <text evidence="10">Cleaves viral precursor proteins (pTP, pIIIa, pVI, pVII, pVIII, and pX) inside newly assembled particles giving rise to mature virions. Protease complexed to its cofactor slides along the viral DNA to specifically locate and cleave the viral precursors. Mature virions have a weakened organization compared to the unmature virions, thereby facilitating subsequent uncoating. Without maturation, the particle lacks infectivity and is unable to uncoat. Late in adenovirus infection, in the cytoplasm, may participate in the cytoskeleton destruction. Cleaves host cell cytoskeletal keratins K7 and K18.</text>
</comment>
<dbReference type="RefSeq" id="YP_009047103.1">
    <property type="nucleotide sequence ID" value="NC_024474.1"/>
</dbReference>
<evidence type="ECO:0000256" key="9">
    <source>
        <dbReference type="ARBA" id="ARBA00023157"/>
    </source>
</evidence>
<keyword evidence="6 10" id="KW-0946">Virion</keyword>
<evidence type="ECO:0000256" key="2">
    <source>
        <dbReference type="ARBA" id="ARBA00022670"/>
    </source>
</evidence>
<feature type="compositionally biased region" description="Basic and acidic residues" evidence="12">
    <location>
        <begin position="219"/>
        <end position="228"/>
    </location>
</feature>
<comment type="catalytic activity">
    <reaction evidence="10">
        <text>Cleaves proteins of the adenovirus and its host cell at two consensus sites: -Yaa-Xaa-Gly-Gly-|-Xaa- and -Yaa-Xaa-Gly-Xaa-|-Gly- (in which Yaa is Met, Ile or Leu, and Xaa is any amino acid).</text>
        <dbReference type="EC" id="3.4.22.39"/>
    </reaction>
</comment>
<dbReference type="GO" id="GO:0003677">
    <property type="term" value="F:DNA binding"/>
    <property type="evidence" value="ECO:0007669"/>
    <property type="project" value="UniProtKB-UniRule"/>
</dbReference>
<feature type="disulfide bond" description="Interchain (with C-10 in cleaved protease cofactor pVI-C)" evidence="10">
    <location>
        <position position="104"/>
    </location>
</feature>
<feature type="site" description="Cleavage; by autolysis" evidence="10">
    <location>
        <begin position="52"/>
        <end position="53"/>
    </location>
</feature>
<dbReference type="HAMAP" id="MF_04059">
    <property type="entry name" value="ADV_PRO"/>
    <property type="match status" value="1"/>
</dbReference>
<comment type="subunit">
    <text evidence="10">Interacts with protease cofactor pVI-C; this interaction is necessary for protease activation.</text>
</comment>
<keyword evidence="5 10" id="KW-0068">Autocatalytic cleavage</keyword>
<keyword evidence="1 10" id="KW-1048">Host nucleus</keyword>
<keyword evidence="8 10" id="KW-0238">DNA-binding</keyword>
<evidence type="ECO:0000256" key="8">
    <source>
        <dbReference type="ARBA" id="ARBA00023125"/>
    </source>
</evidence>
<comment type="induction">
    <text evidence="10">Expressed in the late phase of the viral replicative cycle.</text>
</comment>
<dbReference type="EC" id="3.4.22.39" evidence="10"/>
<comment type="miscellaneous">
    <text evidence="10">All late proteins expressed from the major late promoter are produced by alternative splicing and alternative polyadenylation of the same gene giving rise to non-overlapping ORFs. A leader sequence is present in the N-terminus of all these mRNAs and is recognized by the viral shutoff protein to provide expression although conventional translation via ribosome scanning from the cap has been shut off in the host cell.</text>
</comment>
<dbReference type="Gene3D" id="3.40.395.10">
    <property type="entry name" value="Adenoviral Proteinase, Chain A"/>
    <property type="match status" value="1"/>
</dbReference>
<reference evidence="13 14" key="1">
    <citation type="journal article" date="1998" name="Avian Pathol.">
        <title>Growth analysis of adenoviruses isolated from pigeons in chicken cells and serological characterization of the isolates.</title>
        <authorList>
            <person name="Hess M."/>
            <person name="Prusas C."/>
            <person name="Monreal G."/>
        </authorList>
    </citation>
    <scope>NUCLEOTIDE SEQUENCE [LARGE SCALE GENOMIC DNA]</scope>
    <source>
        <strain evidence="13 14">IDA4</strain>
    </source>
</reference>
<evidence type="ECO:0000256" key="5">
    <source>
        <dbReference type="ARBA" id="ARBA00022813"/>
    </source>
</evidence>
<keyword evidence="14" id="KW-1185">Reference proteome</keyword>
<dbReference type="Pfam" id="PF00770">
    <property type="entry name" value="Peptidase_C5"/>
    <property type="match status" value="1"/>
</dbReference>
<evidence type="ECO:0000256" key="6">
    <source>
        <dbReference type="ARBA" id="ARBA00022844"/>
    </source>
</evidence>
<name>X5LRM4_9ADEN</name>
<dbReference type="KEGG" id="vg:19831538"/>
<reference evidence="13 14" key="3">
    <citation type="journal article" date="2014" name="Virology">
        <title>Complete genome sequences of pigeon adenovirus 1 and duck adenovirus 2 extend the number of species within the genus Aviadenovirus.</title>
        <authorList>
            <person name="Marek A."/>
            <person name="Kajan G.L."/>
            <person name="Kosiol C."/>
            <person name="Harrach B."/>
            <person name="Schlotterer C."/>
            <person name="Hess M."/>
        </authorList>
    </citation>
    <scope>NUCLEOTIDE SEQUENCE [LARGE SCALE GENOMIC DNA]</scope>
    <source>
        <strain evidence="13 14">IDA4</strain>
    </source>
</reference>
<keyword evidence="7 10" id="KW-0426">Late protein</keyword>
<evidence type="ECO:0000313" key="13">
    <source>
        <dbReference type="EMBL" id="CDO33904.1"/>
    </source>
</evidence>
<dbReference type="PIRSF" id="PIRSF001218">
    <property type="entry name" value="Protease_ADV"/>
    <property type="match status" value="1"/>
</dbReference>
<dbReference type="SUPFAM" id="SSF54001">
    <property type="entry name" value="Cysteine proteinases"/>
    <property type="match status" value="1"/>
</dbReference>
<proteinExistence type="evidence at transcript level"/>
<dbReference type="InterPro" id="IPR000855">
    <property type="entry name" value="Peptidase_C5"/>
</dbReference>
<organism evidence="13 14">
    <name type="scientific">Pigeon adenovirus 1</name>
    <dbReference type="NCBI Taxonomy" id="764030"/>
    <lineage>
        <taxon>Viruses</taxon>
        <taxon>Varidnaviria</taxon>
        <taxon>Bamfordvirae</taxon>
        <taxon>Preplasmiviricota</taxon>
        <taxon>Polisuviricotina</taxon>
        <taxon>Pharingeaviricetes</taxon>
        <taxon>Rowavirales</taxon>
        <taxon>Adenoviridae</taxon>
        <taxon>Aviadenovirus</taxon>
        <taxon>Aviadenovirus columbae</taxon>
        <taxon>Pigeon aviadenovirus A</taxon>
    </lineage>
</organism>
<dbReference type="GO" id="GO:0006508">
    <property type="term" value="P:proteolysis"/>
    <property type="evidence" value="ECO:0007669"/>
    <property type="project" value="UniProtKB-KW"/>
</dbReference>
<keyword evidence="4 10" id="KW-0788">Thiol protease</keyword>